<gene>
    <name evidence="3" type="primary">yumC</name>
    <name evidence="3" type="ORF">LF1_01330</name>
</gene>
<evidence type="ECO:0000313" key="3">
    <source>
        <dbReference type="EMBL" id="KAA1257645.1"/>
    </source>
</evidence>
<protein>
    <submittedName>
        <fullName evidence="3">Ferredoxin--NADP reductase 2</fullName>
        <ecNumber evidence="3">1.18.1.2</ecNumber>
    </submittedName>
</protein>
<dbReference type="PRINTS" id="PR00469">
    <property type="entry name" value="PNDRDTASEII"/>
</dbReference>
<dbReference type="PRINTS" id="PR00368">
    <property type="entry name" value="FADPNR"/>
</dbReference>
<organism evidence="3 4">
    <name type="scientific">Rubripirellula obstinata</name>
    <dbReference type="NCBI Taxonomy" id="406547"/>
    <lineage>
        <taxon>Bacteria</taxon>
        <taxon>Pseudomonadati</taxon>
        <taxon>Planctomycetota</taxon>
        <taxon>Planctomycetia</taxon>
        <taxon>Pirellulales</taxon>
        <taxon>Pirellulaceae</taxon>
        <taxon>Rubripirellula</taxon>
    </lineage>
</organism>
<dbReference type="PANTHER" id="PTHR48105">
    <property type="entry name" value="THIOREDOXIN REDUCTASE 1-RELATED-RELATED"/>
    <property type="match status" value="1"/>
</dbReference>
<dbReference type="EMBL" id="VRLW01000001">
    <property type="protein sequence ID" value="KAA1257645.1"/>
    <property type="molecule type" value="Genomic_DNA"/>
</dbReference>
<dbReference type="RefSeq" id="WP_068263504.1">
    <property type="nucleotide sequence ID" value="NZ_LWSK01000048.1"/>
</dbReference>
<keyword evidence="4" id="KW-1185">Reference proteome</keyword>
<dbReference type="OrthoDB" id="9778740at2"/>
<dbReference type="AlphaFoldDB" id="A0A5B1CC97"/>
<dbReference type="GO" id="GO:0004324">
    <property type="term" value="F:ferredoxin-NADP+ reductase activity"/>
    <property type="evidence" value="ECO:0007669"/>
    <property type="project" value="UniProtKB-EC"/>
</dbReference>
<keyword evidence="2 3" id="KW-0560">Oxidoreductase</keyword>
<dbReference type="Proteomes" id="UP000322699">
    <property type="component" value="Unassembled WGS sequence"/>
</dbReference>
<evidence type="ECO:0000256" key="1">
    <source>
        <dbReference type="ARBA" id="ARBA00022630"/>
    </source>
</evidence>
<evidence type="ECO:0000256" key="2">
    <source>
        <dbReference type="ARBA" id="ARBA00023002"/>
    </source>
</evidence>
<dbReference type="SUPFAM" id="SSF51905">
    <property type="entry name" value="FAD/NAD(P)-binding domain"/>
    <property type="match status" value="1"/>
</dbReference>
<reference evidence="3 4" key="1">
    <citation type="submission" date="2019-08" db="EMBL/GenBank/DDBJ databases">
        <title>Deep-cultivation of Planctomycetes and their phenomic and genomic characterization uncovers novel biology.</title>
        <authorList>
            <person name="Wiegand S."/>
            <person name="Jogler M."/>
            <person name="Boedeker C."/>
            <person name="Pinto D."/>
            <person name="Vollmers J."/>
            <person name="Rivas-Marin E."/>
            <person name="Kohn T."/>
            <person name="Peeters S.H."/>
            <person name="Heuer A."/>
            <person name="Rast P."/>
            <person name="Oberbeckmann S."/>
            <person name="Bunk B."/>
            <person name="Jeske O."/>
            <person name="Meyerdierks A."/>
            <person name="Storesund J.E."/>
            <person name="Kallscheuer N."/>
            <person name="Luecker S."/>
            <person name="Lage O.M."/>
            <person name="Pohl T."/>
            <person name="Merkel B.J."/>
            <person name="Hornburger P."/>
            <person name="Mueller R.-W."/>
            <person name="Bruemmer F."/>
            <person name="Labrenz M."/>
            <person name="Spormann A.M."/>
            <person name="Op Den Camp H."/>
            <person name="Overmann J."/>
            <person name="Amann R."/>
            <person name="Jetten M.S.M."/>
            <person name="Mascher T."/>
            <person name="Medema M.H."/>
            <person name="Devos D.P."/>
            <person name="Kaster A.-K."/>
            <person name="Ovreas L."/>
            <person name="Rohde M."/>
            <person name="Galperin M.Y."/>
            <person name="Jogler C."/>
        </authorList>
    </citation>
    <scope>NUCLEOTIDE SEQUENCE [LARGE SCALE GENOMIC DNA]</scope>
    <source>
        <strain evidence="3 4">LF1</strain>
    </source>
</reference>
<evidence type="ECO:0000313" key="4">
    <source>
        <dbReference type="Proteomes" id="UP000322699"/>
    </source>
</evidence>
<dbReference type="Gene3D" id="3.50.50.60">
    <property type="entry name" value="FAD/NAD(P)-binding domain"/>
    <property type="match status" value="2"/>
</dbReference>
<keyword evidence="1" id="KW-0285">Flavoprotein</keyword>
<dbReference type="InterPro" id="IPR050097">
    <property type="entry name" value="Ferredoxin-NADP_redctase_2"/>
</dbReference>
<sequence>MNESKHTQVVVVGGGPIGIELAVSLKQHSIDAQIIEAGPIGHTISWWAPQTKWFSSNERISIAGVPLMTVDGSKATREEYLTYLRSVVAQFDLAIRTFERVTKIDRLPSGGFVVTTESNAGGKSETITCEQVVLAIGGTDYPRSLEIPGHDLPHVDGYLREPHRYSGRRVMIVGGRNSAVEAALRLHHAGAKVEISYRQSELPTASIKYWLTPEILGLIEAGRIKAHFNTLPIKITPNQITLQRHDDETTYDVQVDDVLSLIGYQQEKSLFQSCGIELIESMQRPVYDPETMQTNVDGIYVAGTAVAGTQNSKYKTFLENCHQHVDKIVANIAGEKAIRQKQVYETQIELQPES</sequence>
<dbReference type="Pfam" id="PF13738">
    <property type="entry name" value="Pyr_redox_3"/>
    <property type="match status" value="1"/>
</dbReference>
<accession>A0A5B1CC97</accession>
<comment type="caution">
    <text evidence="3">The sequence shown here is derived from an EMBL/GenBank/DDBJ whole genome shotgun (WGS) entry which is preliminary data.</text>
</comment>
<dbReference type="EC" id="1.18.1.2" evidence="3"/>
<proteinExistence type="predicted"/>
<dbReference type="InterPro" id="IPR036188">
    <property type="entry name" value="FAD/NAD-bd_sf"/>
</dbReference>
<name>A0A5B1CC97_9BACT</name>